<evidence type="ECO:0000313" key="4">
    <source>
        <dbReference type="EMBL" id="TDD97174.1"/>
    </source>
</evidence>
<feature type="compositionally biased region" description="Gly residues" evidence="1">
    <location>
        <begin position="1715"/>
        <end position="1727"/>
    </location>
</feature>
<organism evidence="4 5">
    <name type="scientific">Actinomadura rubrisoli</name>
    <dbReference type="NCBI Taxonomy" id="2530368"/>
    <lineage>
        <taxon>Bacteria</taxon>
        <taxon>Bacillati</taxon>
        <taxon>Actinomycetota</taxon>
        <taxon>Actinomycetes</taxon>
        <taxon>Streptosporangiales</taxon>
        <taxon>Thermomonosporaceae</taxon>
        <taxon>Actinomadura</taxon>
    </lineage>
</organism>
<keyword evidence="2" id="KW-0472">Membrane</keyword>
<evidence type="ECO:0000259" key="3">
    <source>
        <dbReference type="Pfam" id="PF20155"/>
    </source>
</evidence>
<feature type="domain" description="Tape measure protein N-terminal" evidence="3">
    <location>
        <begin position="367"/>
        <end position="531"/>
    </location>
</feature>
<accession>A0A4R5CIL4</accession>
<reference evidence="4 5" key="1">
    <citation type="submission" date="2019-03" db="EMBL/GenBank/DDBJ databases">
        <title>Draft genome sequences of novel Actinobacteria.</title>
        <authorList>
            <person name="Sahin N."/>
            <person name="Ay H."/>
            <person name="Saygin H."/>
        </authorList>
    </citation>
    <scope>NUCLEOTIDE SEQUENCE [LARGE SCALE GENOMIC DNA]</scope>
    <source>
        <strain evidence="4 5">H3C3</strain>
    </source>
</reference>
<protein>
    <recommendedName>
        <fullName evidence="3">Tape measure protein N-terminal domain-containing protein</fullName>
    </recommendedName>
</protein>
<name>A0A4R5CIL4_9ACTN</name>
<comment type="caution">
    <text evidence="4">The sequence shown here is derived from an EMBL/GenBank/DDBJ whole genome shotgun (WGS) entry which is preliminary data.</text>
</comment>
<feature type="transmembrane region" description="Helical" evidence="2">
    <location>
        <begin position="882"/>
        <end position="902"/>
    </location>
</feature>
<sequence length="1904" mass="203582">MAGAPVRVGGGYIEVRPKLTGLGDFKRQLRARFETLGKEASRSLLTGVQRGMGDSLDSVVKSTNRAVNSVAKLQAQQVKAAQKANDAITKSSEDAAKSRIRWDKHWYSESQKNIEAQRRLYHGLFDEIDRRATRSASERRRAQEALGNSILADLRRVDRAHAAAINEQNRRVQQAASFQRRTQQALGESILADMRRIDRAHAEAFREQARRTDAADRAMRAQQNAQANQIVSQQRRISRAHAQAFAEDRSRQEALGRLFMQDINRRIAMDRMHGRAIQENARREAAAISEARRAMEESNRAFSNAVEGIRQYGNRLQSFGQSWTSYVTAPILGSIAVMSAWGLQTAATIEKARMGVESILVANKVAVSTANAATRAALGDLRKYAEETSFSFGDMANGVQRLIAAGVRLDTSVHWMKVLGDAAATGGAGVHEMQRAIIALTQSINAQRITAQDMNQLQNASIPIWMILQQIYKKNRMELLKMAKAGELNSEEVWPKVIKWMERYRGNAKKMADAIPLENLKNKIEQFKNSLADVIMEPKNAKALNNLFNNLGDSLEKVTPVFSNLVTMILPALNKGLALFESAMTQLEQHPFLAKILLMAAALGPLAIGFGLLARTLGFVLGPFAKIRQLIGKTAGADGRLRGGLLKTTGVVRTLGKSIMWLTGLGAFGQLIGAAAKISAVGIGRGAKATGKATGRAVGGLFDDAGPTKRIASGAKTKARSGLSGASGAVSSLVGRIPGLQKLTGVLGKLKGILRSPWGIAAVAAIVAALVAFGVAVVGAWKKSEAFRSAVGFMWFQLKDIFSKIKNAFGNVFGGENASKLDTFGAKFKAFGDWMTVNVLMPINTALMWVRDNFGTLFAGAVLGFQVLANVVIGNVTPILQGLWSILGSVFKMIGNVIGMVVKAVKNFLSWAKITDGASSATGGMTVKGGALGKTIVLLISTFAAFGKLMNAIVSSINIAAQAFAGLFNVIGATAKAIGQLTSGDFKGAWNTFKGGFGDSLGKIWDAVKKTGGKFKEAFDLKGILNENTSRFNKLFDAAGKSKTPSKQSTKTGKKPKGSGDVNTSLGGSSDGEDGGSGSEAKKKKKAATKKKAKSEARKKAETAKKRFDSAKKTLLNAFSTFLGALKGNAEQVKKAGDTLVKNVENAFDKVGKSKAGDRAVAYLKGVNAKLVSIAKQRDAILAKIDEAKDFQKTVTSGAKDAASLGNLPYSNTTAEGVAKGLQERLAKIKQFVNVIKTLAKRGLNKSLLRQVVDMGPVDGLALGNTLLAANKSTWAAINSAQSEIDKTAAQLGSTATQVIFGSVKELQKKGASLQAQMDKIARDAIRKVAKTFGIGWNEIRKITGDGMSKTNRKLNDGLTSTKKNVQSATTAVKSSWSGMVKDMNQTTSKMVTVTYGKGAQKVVNTMASIAGTKNPLPNLGFKYSTGGVAPGYAPRRDTVPAMLSPGEGVIVPELTRQIGPAQLHAWNKAAMMGRNVFATGGVVDGAKWVDAHKDDPFEGYADAMKAAFKGVLDPAAAALGSLGKFGSIESGDFKSRYPDLMKWAKELDKRSFGSAAGVIKVAASQIGEGDRGGSDNNLNKYNQFNGEAWCADFISWIVDHAKANKAYFGSPTGTPANRWPAVATWIAQAGGKRPVSQARPGDLATYGGTSHINLVVKNLGGGRLLTIGGNQGPLVESGVRTNADGVLRPKFSSLPGGSVNPWPGSLNIPTTGHGDLGGGTDGGGGTPSKNRALGRRMLSDIGLGSQWSALDNIWTRESNWNHHAMNPSSGAYGIPQALPASKMRSAGADWHDNPATQIRWGLGYIRGRYGSPNGAWSFWRNHHWYEDGAWSIPSNRHAAMLHRGEMVVPSKPAESFRDALKGRRSGNVGGDTYNFTLNNQPGLPSEKQVIKAMSYAHTLYGRR</sequence>
<keyword evidence="2" id="KW-1133">Transmembrane helix</keyword>
<keyword evidence="2" id="KW-0812">Transmembrane</keyword>
<feature type="transmembrane region" description="Helical" evidence="2">
    <location>
        <begin position="561"/>
        <end position="580"/>
    </location>
</feature>
<feature type="transmembrane region" description="Helical" evidence="2">
    <location>
        <begin position="659"/>
        <end position="678"/>
    </location>
</feature>
<feature type="transmembrane region" description="Helical" evidence="2">
    <location>
        <begin position="935"/>
        <end position="954"/>
    </location>
</feature>
<gene>
    <name evidence="4" type="ORF">E1298_01695</name>
</gene>
<feature type="region of interest" description="Disordered" evidence="1">
    <location>
        <begin position="1037"/>
        <end position="1106"/>
    </location>
</feature>
<feature type="region of interest" description="Disordered" evidence="1">
    <location>
        <begin position="1711"/>
        <end position="1732"/>
    </location>
</feature>
<dbReference type="NCBIfam" id="TIGR02675">
    <property type="entry name" value="tape_meas_nterm"/>
    <property type="match status" value="1"/>
</dbReference>
<feature type="transmembrane region" description="Helical" evidence="2">
    <location>
        <begin position="592"/>
        <end position="614"/>
    </location>
</feature>
<feature type="transmembrane region" description="Helical" evidence="2">
    <location>
        <begin position="857"/>
        <end position="876"/>
    </location>
</feature>
<feature type="compositionally biased region" description="Basic residues" evidence="1">
    <location>
        <begin position="1082"/>
        <end position="1093"/>
    </location>
</feature>
<keyword evidence="5" id="KW-1185">Reference proteome</keyword>
<dbReference type="OrthoDB" id="3765294at2"/>
<feature type="transmembrane region" description="Helical" evidence="2">
    <location>
        <begin position="758"/>
        <end position="781"/>
    </location>
</feature>
<feature type="compositionally biased region" description="Basic and acidic residues" evidence="1">
    <location>
        <begin position="1094"/>
        <end position="1106"/>
    </location>
</feature>
<evidence type="ECO:0000313" key="5">
    <source>
        <dbReference type="Proteomes" id="UP000294513"/>
    </source>
</evidence>
<evidence type="ECO:0000256" key="2">
    <source>
        <dbReference type="SAM" id="Phobius"/>
    </source>
</evidence>
<dbReference type="EMBL" id="SMKU01000003">
    <property type="protein sequence ID" value="TDD97174.1"/>
    <property type="molecule type" value="Genomic_DNA"/>
</dbReference>
<dbReference type="SUPFAM" id="SSF53955">
    <property type="entry name" value="Lysozyme-like"/>
    <property type="match status" value="1"/>
</dbReference>
<proteinExistence type="predicted"/>
<dbReference type="InterPro" id="IPR023346">
    <property type="entry name" value="Lysozyme-like_dom_sf"/>
</dbReference>
<dbReference type="InterPro" id="IPR013491">
    <property type="entry name" value="Tape_meas_N"/>
</dbReference>
<dbReference type="Proteomes" id="UP000294513">
    <property type="component" value="Unassembled WGS sequence"/>
</dbReference>
<evidence type="ECO:0000256" key="1">
    <source>
        <dbReference type="SAM" id="MobiDB-lite"/>
    </source>
</evidence>
<dbReference type="Pfam" id="PF20155">
    <property type="entry name" value="TMP_3"/>
    <property type="match status" value="1"/>
</dbReference>
<feature type="compositionally biased region" description="Low complexity" evidence="1">
    <location>
        <begin position="1041"/>
        <end position="1051"/>
    </location>
</feature>